<accession>A0AAV7E4U5</accession>
<name>A0AAV7E4U5_ARIFI</name>
<evidence type="ECO:0000256" key="1">
    <source>
        <dbReference type="SAM" id="MobiDB-lite"/>
    </source>
</evidence>
<reference evidence="2 3" key="1">
    <citation type="submission" date="2021-07" db="EMBL/GenBank/DDBJ databases">
        <title>The Aristolochia fimbriata genome: insights into angiosperm evolution, floral development and chemical biosynthesis.</title>
        <authorList>
            <person name="Jiao Y."/>
        </authorList>
    </citation>
    <scope>NUCLEOTIDE SEQUENCE [LARGE SCALE GENOMIC DNA]</scope>
    <source>
        <strain evidence="2">IBCAS-2021</strain>
        <tissue evidence="2">Leaf</tissue>
    </source>
</reference>
<dbReference type="EMBL" id="JAINDJ010000007">
    <property type="protein sequence ID" value="KAG9442832.1"/>
    <property type="molecule type" value="Genomic_DNA"/>
</dbReference>
<protein>
    <submittedName>
        <fullName evidence="2">Uncharacterized protein</fullName>
    </submittedName>
</protein>
<comment type="caution">
    <text evidence="2">The sequence shown here is derived from an EMBL/GenBank/DDBJ whole genome shotgun (WGS) entry which is preliminary data.</text>
</comment>
<gene>
    <name evidence="2" type="ORF">H6P81_018686</name>
</gene>
<feature type="compositionally biased region" description="Basic and acidic residues" evidence="1">
    <location>
        <begin position="170"/>
        <end position="193"/>
    </location>
</feature>
<organism evidence="2 3">
    <name type="scientific">Aristolochia fimbriata</name>
    <name type="common">White veined hardy Dutchman's pipe vine</name>
    <dbReference type="NCBI Taxonomy" id="158543"/>
    <lineage>
        <taxon>Eukaryota</taxon>
        <taxon>Viridiplantae</taxon>
        <taxon>Streptophyta</taxon>
        <taxon>Embryophyta</taxon>
        <taxon>Tracheophyta</taxon>
        <taxon>Spermatophyta</taxon>
        <taxon>Magnoliopsida</taxon>
        <taxon>Magnoliidae</taxon>
        <taxon>Piperales</taxon>
        <taxon>Aristolochiaceae</taxon>
        <taxon>Aristolochia</taxon>
    </lineage>
</organism>
<dbReference type="AlphaFoldDB" id="A0AAV7E4U5"/>
<sequence length="193" mass="21595">MLTPISVLRSLVGKGSTGAKFRQTSAELAQPETPLVIQTEENEEGIEIRSSVSNFSRSSIEKESSVSSVSFFRRRRTVKVVDTKKSGRPRYTGTKLRDLQERTRNRATKGGRMIKPRTCRTYASTTTLRRTSEECRVWTGVPWRSQGTLSVRSPRARSSDVLLPASVAETRIDPSEFKEAKRGGEEREVGGED</sequence>
<keyword evidence="3" id="KW-1185">Reference proteome</keyword>
<proteinExistence type="predicted"/>
<evidence type="ECO:0000313" key="3">
    <source>
        <dbReference type="Proteomes" id="UP000825729"/>
    </source>
</evidence>
<dbReference type="Proteomes" id="UP000825729">
    <property type="component" value="Unassembled WGS sequence"/>
</dbReference>
<evidence type="ECO:0000313" key="2">
    <source>
        <dbReference type="EMBL" id="KAG9442832.1"/>
    </source>
</evidence>
<feature type="region of interest" description="Disordered" evidence="1">
    <location>
        <begin position="147"/>
        <end position="193"/>
    </location>
</feature>